<evidence type="ECO:0000256" key="2">
    <source>
        <dbReference type="ARBA" id="ARBA00008335"/>
    </source>
</evidence>
<dbReference type="Proteomes" id="UP000185911">
    <property type="component" value="Unassembled WGS sequence"/>
</dbReference>
<dbReference type="Pfam" id="PF07690">
    <property type="entry name" value="MFS_1"/>
    <property type="match status" value="1"/>
</dbReference>
<comment type="subcellular location">
    <subcellularLocation>
        <location evidence="1">Endomembrane system</location>
        <topology evidence="1">Multi-pass membrane protein</topology>
    </subcellularLocation>
</comment>
<evidence type="ECO:0000256" key="4">
    <source>
        <dbReference type="ARBA" id="ARBA00022692"/>
    </source>
</evidence>
<dbReference type="Gene3D" id="1.20.1250.20">
    <property type="entry name" value="MFS general substrate transporter like domains"/>
    <property type="match status" value="2"/>
</dbReference>
<evidence type="ECO:0000313" key="10">
    <source>
        <dbReference type="Proteomes" id="UP000185911"/>
    </source>
</evidence>
<feature type="transmembrane region" description="Helical" evidence="7">
    <location>
        <begin position="79"/>
        <end position="97"/>
    </location>
</feature>
<keyword evidence="5 7" id="KW-1133">Transmembrane helix</keyword>
<keyword evidence="3" id="KW-0813">Transport</keyword>
<dbReference type="InterPro" id="IPR036259">
    <property type="entry name" value="MFS_trans_sf"/>
</dbReference>
<keyword evidence="10" id="KW-1185">Reference proteome</keyword>
<name>A0A1Q8Y9Z7_9BURK</name>
<feature type="transmembrane region" description="Helical" evidence="7">
    <location>
        <begin position="137"/>
        <end position="157"/>
    </location>
</feature>
<keyword evidence="6 7" id="KW-0472">Membrane</keyword>
<comment type="similarity">
    <text evidence="2">Belongs to the major facilitator superfamily.</text>
</comment>
<feature type="transmembrane region" description="Helical" evidence="7">
    <location>
        <begin position="345"/>
        <end position="364"/>
    </location>
</feature>
<feature type="transmembrane region" description="Helical" evidence="7">
    <location>
        <begin position="169"/>
        <end position="187"/>
    </location>
</feature>
<comment type="caution">
    <text evidence="9">The sequence shown here is derived from an EMBL/GenBank/DDBJ whole genome shotgun (WGS) entry which is preliminary data.</text>
</comment>
<feature type="transmembrane region" description="Helical" evidence="7">
    <location>
        <begin position="370"/>
        <end position="386"/>
    </location>
</feature>
<dbReference type="GO" id="GO:0022857">
    <property type="term" value="F:transmembrane transporter activity"/>
    <property type="evidence" value="ECO:0007669"/>
    <property type="project" value="InterPro"/>
</dbReference>
<dbReference type="STRING" id="81479.RA876_12125"/>
<dbReference type="PANTHER" id="PTHR23514:SF3">
    <property type="entry name" value="BYPASS OF STOP CODON PROTEIN 6"/>
    <property type="match status" value="1"/>
</dbReference>
<proteinExistence type="inferred from homology"/>
<evidence type="ECO:0000313" key="9">
    <source>
        <dbReference type="EMBL" id="OLP04834.1"/>
    </source>
</evidence>
<evidence type="ECO:0000256" key="1">
    <source>
        <dbReference type="ARBA" id="ARBA00004127"/>
    </source>
</evidence>
<dbReference type="GO" id="GO:0012505">
    <property type="term" value="C:endomembrane system"/>
    <property type="evidence" value="ECO:0007669"/>
    <property type="project" value="UniProtKB-SubCell"/>
</dbReference>
<dbReference type="InterPro" id="IPR020846">
    <property type="entry name" value="MFS_dom"/>
</dbReference>
<evidence type="ECO:0000256" key="6">
    <source>
        <dbReference type="ARBA" id="ARBA00023136"/>
    </source>
</evidence>
<evidence type="ECO:0000259" key="8">
    <source>
        <dbReference type="PROSITE" id="PS50850"/>
    </source>
</evidence>
<dbReference type="SUPFAM" id="SSF103473">
    <property type="entry name" value="MFS general substrate transporter"/>
    <property type="match status" value="1"/>
</dbReference>
<dbReference type="AlphaFoldDB" id="A0A1Q8Y9Z7"/>
<feature type="transmembrane region" description="Helical" evidence="7">
    <location>
        <begin position="103"/>
        <end position="125"/>
    </location>
</feature>
<dbReference type="InterPro" id="IPR011701">
    <property type="entry name" value="MFS"/>
</dbReference>
<feature type="transmembrane region" description="Helical" evidence="7">
    <location>
        <begin position="47"/>
        <end position="67"/>
    </location>
</feature>
<feature type="domain" description="Major facilitator superfamily (MFS) profile" evidence="8">
    <location>
        <begin position="14"/>
        <end position="391"/>
    </location>
</feature>
<sequence length="393" mass="40926">MRLINKVALVHLALLSIIYLAFVSLGLPDGALGVAWPAMRLDLNQPLAAVGLLTITLTLCSALSAWVSPAVLKKLGTGPVVMISGFLTGLALLGFSMAPSLGWLLALAVPLGLGAGAVDAGLNHFVSAHYSSRHMNWLHGCWGIGATLGPLIMGAALATQGWQQGYQTIAWLQLSLLLVLLLSLSLWKRESAKPSPELQIKAMAARLKPVFTTATWLAPLAFLLYLAAEAGTGLWAASILVNSRGTPAATAALWVAFFFGAITAGRFGAGLVAGRLGNRRLIRLGILVAMVGAVVFAVPALPEPLSLAGLMLMGLGCAPIYPSMMHETARRFPPELSAKVIGRQVALSYVGVAGVPAACGLLAAYAGLALVMPALVLVLLGLLLVTEQLNRLT</sequence>
<dbReference type="RefSeq" id="WP_083634019.1">
    <property type="nucleotide sequence ID" value="NZ_MSYM01000018.1"/>
</dbReference>
<feature type="transmembrane region" description="Helical" evidence="7">
    <location>
        <begin position="281"/>
        <end position="301"/>
    </location>
</feature>
<feature type="transmembrane region" description="Helical" evidence="7">
    <location>
        <begin position="7"/>
        <end position="27"/>
    </location>
</feature>
<feature type="transmembrane region" description="Helical" evidence="7">
    <location>
        <begin position="307"/>
        <end position="324"/>
    </location>
</feature>
<keyword evidence="4 7" id="KW-0812">Transmembrane</keyword>
<protein>
    <submittedName>
        <fullName evidence="9">Major Facilitator Superfamily protein</fullName>
    </submittedName>
</protein>
<evidence type="ECO:0000256" key="7">
    <source>
        <dbReference type="SAM" id="Phobius"/>
    </source>
</evidence>
<evidence type="ECO:0000256" key="5">
    <source>
        <dbReference type="ARBA" id="ARBA00022989"/>
    </source>
</evidence>
<dbReference type="PANTHER" id="PTHR23514">
    <property type="entry name" value="BYPASS OF STOP CODON PROTEIN 6"/>
    <property type="match status" value="1"/>
</dbReference>
<gene>
    <name evidence="9" type="ORF">BLL52_3650</name>
</gene>
<dbReference type="EMBL" id="MSYM01000018">
    <property type="protein sequence ID" value="OLP04834.1"/>
    <property type="molecule type" value="Genomic_DNA"/>
</dbReference>
<dbReference type="GO" id="GO:0016020">
    <property type="term" value="C:membrane"/>
    <property type="evidence" value="ECO:0007669"/>
    <property type="project" value="TreeGrafter"/>
</dbReference>
<dbReference type="PROSITE" id="PS50850">
    <property type="entry name" value="MFS"/>
    <property type="match status" value="1"/>
</dbReference>
<evidence type="ECO:0000256" key="3">
    <source>
        <dbReference type="ARBA" id="ARBA00022448"/>
    </source>
</evidence>
<organism evidence="9 10">
    <name type="scientific">Rhodoferax antarcticus ANT.BR</name>
    <dbReference type="NCBI Taxonomy" id="1111071"/>
    <lineage>
        <taxon>Bacteria</taxon>
        <taxon>Pseudomonadati</taxon>
        <taxon>Pseudomonadota</taxon>
        <taxon>Betaproteobacteria</taxon>
        <taxon>Burkholderiales</taxon>
        <taxon>Comamonadaceae</taxon>
        <taxon>Rhodoferax</taxon>
    </lineage>
</organism>
<feature type="transmembrane region" description="Helical" evidence="7">
    <location>
        <begin position="248"/>
        <end position="269"/>
    </location>
</feature>
<accession>A0A1Q8Y9Z7</accession>
<reference evidence="9 10" key="1">
    <citation type="submission" date="2017-01" db="EMBL/GenBank/DDBJ databases">
        <title>Genome sequence of Rhodoferax antarcticus ANT.BR, a psychrophilic purple nonsulfur bacterium from an Antarctic microbial mat.</title>
        <authorList>
            <person name="Baker J."/>
            <person name="Riester C."/>
            <person name="Skinner B."/>
            <person name="Newell A."/>
            <person name="Swingley W."/>
            <person name="Madigan M."/>
            <person name="Jung D."/>
            <person name="Asao M."/>
            <person name="Chen M."/>
            <person name="Loughlin P."/>
            <person name="Pan H."/>
            <person name="Lin S."/>
            <person name="Li N."/>
            <person name="Shaw J."/>
            <person name="Prado M."/>
            <person name="Sherman C."/>
            <person name="Li X."/>
            <person name="Tang J."/>
            <person name="Blankenship R."/>
            <person name="Zhao T."/>
            <person name="Touchman J."/>
            <person name="Sattley M."/>
        </authorList>
    </citation>
    <scope>NUCLEOTIDE SEQUENCE [LARGE SCALE GENOMIC DNA]</scope>
    <source>
        <strain evidence="9 10">ANT.BR</strain>
    </source>
</reference>
<dbReference type="InterPro" id="IPR051788">
    <property type="entry name" value="MFS_Transporter"/>
</dbReference>
<feature type="transmembrane region" description="Helical" evidence="7">
    <location>
        <begin position="207"/>
        <end position="228"/>
    </location>
</feature>